<dbReference type="OrthoDB" id="124156at2157"/>
<reference evidence="3" key="1">
    <citation type="submission" date="2015-10" db="EMBL/GenBank/DDBJ databases">
        <title>Niche specialization of a soil ammonia-oxidizing archaeon, Candidatus Nitrosocosmicus oleophilus.</title>
        <authorList>
            <person name="Jung M.-Y."/>
            <person name="Rhee S.-K."/>
        </authorList>
    </citation>
    <scope>NUCLEOTIDE SEQUENCE [LARGE SCALE GENOMIC DNA]</scope>
    <source>
        <strain evidence="3">MY3</strain>
    </source>
</reference>
<sequence>MPISNYSMLKAKVVDSRFASGTNPHYQIKVVDDEKEYRIAVNVRSQDGSDLQYVLNSQWNHPIQDDLEQLELGLHGILSKPGGLALDYIRGNVVDPRLFITIPMNLPGPDNDLNEKLNHYIQRAMADESAILYSFGEPWGPENKRDKIFGFLPGAGIHNIHKNQGNNSNWANDDGVWQDGGLLFHFPEHNQWIAIFLRFQNQSWHTDDVTGHKIKVPTSGPPSDSIAVEPLNRDSLPTSDRPDGLIRIVAALVNDTNSPEKETVTLLNTSNGEVSLDGWMIADKHKNKMPLNGKLTRGSTITFPISPPVVFSNKGGIITLLDDQGLKVDGVSYTKSQARHPGWTIKF</sequence>
<protein>
    <recommendedName>
        <fullName evidence="4">LTD domain-containing protein</fullName>
    </recommendedName>
</protein>
<dbReference type="RefSeq" id="WP_196817494.1">
    <property type="nucleotide sequence ID" value="NZ_CP012850.1"/>
</dbReference>
<dbReference type="InterPro" id="IPR036415">
    <property type="entry name" value="Lamin_tail_dom_sf"/>
</dbReference>
<dbReference type="Pfam" id="PF10042">
    <property type="entry name" value="DUF2278"/>
    <property type="match status" value="1"/>
</dbReference>
<organism evidence="2 3">
    <name type="scientific">Candidatus Nitrosocosmicus oleophilus</name>
    <dbReference type="NCBI Taxonomy" id="1353260"/>
    <lineage>
        <taxon>Archaea</taxon>
        <taxon>Nitrososphaerota</taxon>
        <taxon>Nitrososphaeria</taxon>
        <taxon>Nitrososphaerales</taxon>
        <taxon>Nitrososphaeraceae</taxon>
        <taxon>Candidatus Nitrosocosmicus</taxon>
    </lineage>
</organism>
<evidence type="ECO:0008006" key="4">
    <source>
        <dbReference type="Google" id="ProtNLM"/>
    </source>
</evidence>
<proteinExistence type="predicted"/>
<dbReference type="SUPFAM" id="SSF74853">
    <property type="entry name" value="Lamin A/C globular tail domain"/>
    <property type="match status" value="1"/>
</dbReference>
<keyword evidence="3" id="KW-1185">Reference proteome</keyword>
<accession>A0A654LUQ6</accession>
<evidence type="ECO:0000313" key="2">
    <source>
        <dbReference type="EMBL" id="ALI34925.1"/>
    </source>
</evidence>
<dbReference type="GeneID" id="60420856"/>
<evidence type="ECO:0000256" key="1">
    <source>
        <dbReference type="SAM" id="MobiDB-lite"/>
    </source>
</evidence>
<evidence type="ECO:0000313" key="3">
    <source>
        <dbReference type="Proteomes" id="UP000058925"/>
    </source>
</evidence>
<gene>
    <name evidence="2" type="ORF">NMY3_00716</name>
</gene>
<dbReference type="AlphaFoldDB" id="A0A654LUQ6"/>
<dbReference type="EMBL" id="CP012850">
    <property type="protein sequence ID" value="ALI34925.1"/>
    <property type="molecule type" value="Genomic_DNA"/>
</dbReference>
<dbReference type="InterPro" id="IPR019268">
    <property type="entry name" value="DUF2278"/>
</dbReference>
<dbReference type="Proteomes" id="UP000058925">
    <property type="component" value="Chromosome"/>
</dbReference>
<dbReference type="KEGG" id="taa:NMY3_00716"/>
<feature type="region of interest" description="Disordered" evidence="1">
    <location>
        <begin position="214"/>
        <end position="234"/>
    </location>
</feature>
<name>A0A654LUQ6_9ARCH</name>